<organism evidence="2 3">
    <name type="scientific">Virgibacillus kekensis</name>
    <dbReference type="NCBI Taxonomy" id="202261"/>
    <lineage>
        <taxon>Bacteria</taxon>
        <taxon>Bacillati</taxon>
        <taxon>Bacillota</taxon>
        <taxon>Bacilli</taxon>
        <taxon>Bacillales</taxon>
        <taxon>Bacillaceae</taxon>
        <taxon>Virgibacillus</taxon>
    </lineage>
</organism>
<dbReference type="Proteomes" id="UP001595989">
    <property type="component" value="Unassembled WGS sequence"/>
</dbReference>
<reference evidence="3" key="1">
    <citation type="journal article" date="2019" name="Int. J. Syst. Evol. Microbiol.">
        <title>The Global Catalogue of Microorganisms (GCM) 10K type strain sequencing project: providing services to taxonomists for standard genome sequencing and annotation.</title>
        <authorList>
            <consortium name="The Broad Institute Genomics Platform"/>
            <consortium name="The Broad Institute Genome Sequencing Center for Infectious Disease"/>
            <person name="Wu L."/>
            <person name="Ma J."/>
        </authorList>
    </citation>
    <scope>NUCLEOTIDE SEQUENCE [LARGE SCALE GENOMIC DNA]</scope>
    <source>
        <strain evidence="3">CGMCC 4.7426</strain>
    </source>
</reference>
<keyword evidence="3" id="KW-1185">Reference proteome</keyword>
<evidence type="ECO:0000313" key="3">
    <source>
        <dbReference type="Proteomes" id="UP001595989"/>
    </source>
</evidence>
<dbReference type="RefSeq" id="WP_390296830.1">
    <property type="nucleotide sequence ID" value="NZ_JBHSFU010000007.1"/>
</dbReference>
<feature type="transmembrane region" description="Helical" evidence="1">
    <location>
        <begin position="7"/>
        <end position="29"/>
    </location>
</feature>
<keyword evidence="1" id="KW-0812">Transmembrane</keyword>
<evidence type="ECO:0000256" key="1">
    <source>
        <dbReference type="SAM" id="Phobius"/>
    </source>
</evidence>
<comment type="caution">
    <text evidence="2">The sequence shown here is derived from an EMBL/GenBank/DDBJ whole genome shotgun (WGS) entry which is preliminary data.</text>
</comment>
<sequence>MNRSTRAFLGLVGSIILCGYGVYGLLTGYPISNLSFIPLLLAVGGLIGCVGNVIELKKRTGTGKQG</sequence>
<keyword evidence="1" id="KW-1133">Transmembrane helix</keyword>
<protein>
    <recommendedName>
        <fullName evidence="4">DUF3188 domain-containing protein</fullName>
    </recommendedName>
</protein>
<dbReference type="EMBL" id="JBHSFU010000007">
    <property type="protein sequence ID" value="MFC4559191.1"/>
    <property type="molecule type" value="Genomic_DNA"/>
</dbReference>
<keyword evidence="1" id="KW-0472">Membrane</keyword>
<proteinExistence type="predicted"/>
<gene>
    <name evidence="2" type="ORF">ACFO3D_13410</name>
</gene>
<name>A0ABV9DM04_9BACI</name>
<accession>A0ABV9DM04</accession>
<feature type="transmembrane region" description="Helical" evidence="1">
    <location>
        <begin position="35"/>
        <end position="54"/>
    </location>
</feature>
<evidence type="ECO:0000313" key="2">
    <source>
        <dbReference type="EMBL" id="MFC4559191.1"/>
    </source>
</evidence>
<evidence type="ECO:0008006" key="4">
    <source>
        <dbReference type="Google" id="ProtNLM"/>
    </source>
</evidence>